<evidence type="ECO:0008006" key="4">
    <source>
        <dbReference type="Google" id="ProtNLM"/>
    </source>
</evidence>
<dbReference type="Proteomes" id="UP000315677">
    <property type="component" value="Unassembled WGS sequence"/>
</dbReference>
<evidence type="ECO:0000313" key="2">
    <source>
        <dbReference type="EMBL" id="TQM10964.1"/>
    </source>
</evidence>
<dbReference type="Gene3D" id="2.130.10.10">
    <property type="entry name" value="YVTN repeat-like/Quinoprotein amine dehydrogenase"/>
    <property type="match status" value="1"/>
</dbReference>
<evidence type="ECO:0000256" key="1">
    <source>
        <dbReference type="SAM" id="SignalP"/>
    </source>
</evidence>
<gene>
    <name evidence="2" type="ORF">FB558_3488</name>
</gene>
<evidence type="ECO:0000313" key="3">
    <source>
        <dbReference type="Proteomes" id="UP000315677"/>
    </source>
</evidence>
<dbReference type="EMBL" id="VFPA01000002">
    <property type="protein sequence ID" value="TQM10964.1"/>
    <property type="molecule type" value="Genomic_DNA"/>
</dbReference>
<organism evidence="2 3">
    <name type="scientific">Pseudonocardia kunmingensis</name>
    <dbReference type="NCBI Taxonomy" id="630975"/>
    <lineage>
        <taxon>Bacteria</taxon>
        <taxon>Bacillati</taxon>
        <taxon>Actinomycetota</taxon>
        <taxon>Actinomycetes</taxon>
        <taxon>Pseudonocardiales</taxon>
        <taxon>Pseudonocardiaceae</taxon>
        <taxon>Pseudonocardia</taxon>
    </lineage>
</organism>
<dbReference type="InterPro" id="IPR015943">
    <property type="entry name" value="WD40/YVTN_repeat-like_dom_sf"/>
</dbReference>
<accession>A0A543DNR2</accession>
<protein>
    <recommendedName>
        <fullName evidence="4">WD40 repeat protein</fullName>
    </recommendedName>
</protein>
<dbReference type="OrthoDB" id="414967at2"/>
<dbReference type="RefSeq" id="WP_142054719.1">
    <property type="nucleotide sequence ID" value="NZ_VFPA01000002.1"/>
</dbReference>
<keyword evidence="1" id="KW-0732">Signal</keyword>
<feature type="signal peptide" evidence="1">
    <location>
        <begin position="1"/>
        <end position="19"/>
    </location>
</feature>
<keyword evidence="3" id="KW-1185">Reference proteome</keyword>
<reference evidence="2 3" key="1">
    <citation type="submission" date="2019-06" db="EMBL/GenBank/DDBJ databases">
        <title>Sequencing the genomes of 1000 actinobacteria strains.</title>
        <authorList>
            <person name="Klenk H.-P."/>
        </authorList>
    </citation>
    <scope>NUCLEOTIDE SEQUENCE [LARGE SCALE GENOMIC DNA]</scope>
    <source>
        <strain evidence="2 3">DSM 45301</strain>
    </source>
</reference>
<proteinExistence type="predicted"/>
<name>A0A543DNR2_9PSEU</name>
<dbReference type="AlphaFoldDB" id="A0A543DNR2"/>
<dbReference type="PROSITE" id="PS51257">
    <property type="entry name" value="PROKAR_LIPOPROTEIN"/>
    <property type="match status" value="1"/>
</dbReference>
<sequence>MPGRLTLLPSVLVLVGALAACGSDGGEPPVTGPPGPPLSGRLLALDGTGGTVFTISAVDGLPRTTTVVTGVEQAALSPDRTTLAWAGKDGSLTLRVLDTGEERAVAPVPGGAGVGCLAWSPDGGRLVTFSRGARTTFVAGLDGTVVQIDEVNSAPYHRSSGGISIPVPGAPPPAAPVPSVAASSELTCPRWVDSTRLVFDRVVEMPSSISVEEGERPDPVPPDTTTVATVEGGSVRLDDSPVRWRLHDECGGRVIIGPGRDEGNGLFAVDAAALTAGDPGAAMTAAAELAPAGADLAFGARFVPGSCDIVVLTEAASGELHPTERRDARTGDVHQLAPAFDTGPPPIAARDTVAWAPGDDPAVYAGRPGSLGLDLHDLGNGGVTEIRLPEDGLLVDELLGWLP</sequence>
<feature type="chain" id="PRO_5022061904" description="WD40 repeat protein" evidence="1">
    <location>
        <begin position="20"/>
        <end position="403"/>
    </location>
</feature>
<comment type="caution">
    <text evidence="2">The sequence shown here is derived from an EMBL/GenBank/DDBJ whole genome shotgun (WGS) entry which is preliminary data.</text>
</comment>
<dbReference type="SUPFAM" id="SSF63829">
    <property type="entry name" value="Calcium-dependent phosphotriesterase"/>
    <property type="match status" value="1"/>
</dbReference>